<dbReference type="RefSeq" id="WP_013479786.1">
    <property type="nucleotide sequence ID" value="NC_014816.1"/>
</dbReference>
<dbReference type="GO" id="GO:0016758">
    <property type="term" value="F:hexosyltransferase activity"/>
    <property type="evidence" value="ECO:0007669"/>
    <property type="project" value="UniProtKB-ARBA"/>
</dbReference>
<dbReference type="CDD" id="cd04196">
    <property type="entry name" value="GT_2_like_d"/>
    <property type="match status" value="1"/>
</dbReference>
<keyword evidence="3" id="KW-1185">Reference proteome</keyword>
<evidence type="ECO:0000313" key="3">
    <source>
        <dbReference type="Proteomes" id="UP000001492"/>
    </source>
</evidence>
<name>E8RMS7_ASTEC</name>
<evidence type="ECO:0000313" key="2">
    <source>
        <dbReference type="EMBL" id="ADU13958.1"/>
    </source>
</evidence>
<organism evidence="2 3">
    <name type="scientific">Asticcacaulis excentricus (strain ATCC 15261 / DSM 4724 / KCTC 12464 / NCIMB 9791 / VKM B-1370 / CB 48)</name>
    <dbReference type="NCBI Taxonomy" id="573065"/>
    <lineage>
        <taxon>Bacteria</taxon>
        <taxon>Pseudomonadati</taxon>
        <taxon>Pseudomonadota</taxon>
        <taxon>Alphaproteobacteria</taxon>
        <taxon>Caulobacterales</taxon>
        <taxon>Caulobacteraceae</taxon>
        <taxon>Asticcacaulis</taxon>
    </lineage>
</organism>
<accession>E8RMS7</accession>
<reference evidence="3" key="1">
    <citation type="submission" date="2010-12" db="EMBL/GenBank/DDBJ databases">
        <title>Complete sequence of chromosome 1 of Asticcacaulis excentricus CB 48.</title>
        <authorList>
            <consortium name="US DOE Joint Genome Institute"/>
            <person name="Lucas S."/>
            <person name="Copeland A."/>
            <person name="Lapidus A."/>
            <person name="Cheng J.-F."/>
            <person name="Bruce D."/>
            <person name="Goodwin L."/>
            <person name="Pitluck S."/>
            <person name="Teshima H."/>
            <person name="Davenport K."/>
            <person name="Detter J.C."/>
            <person name="Han C."/>
            <person name="Tapia R."/>
            <person name="Land M."/>
            <person name="Hauser L."/>
            <person name="Jeffries C."/>
            <person name="Kyrpides N."/>
            <person name="Ivanova N."/>
            <person name="Ovchinnikova G."/>
            <person name="Brun Y.V."/>
            <person name="Woyke T."/>
        </authorList>
    </citation>
    <scope>NUCLEOTIDE SEQUENCE [LARGE SCALE GENOMIC DNA]</scope>
    <source>
        <strain evidence="3">ATCC 15261 / DSM 4724 / KCTC 12464 / NCIMB 9791 / VKM B-1370 / CB 48</strain>
    </source>
</reference>
<dbReference type="HOGENOM" id="CLU_025996_2_0_5"/>
<dbReference type="Proteomes" id="UP000001492">
    <property type="component" value="Chromosome 1"/>
</dbReference>
<dbReference type="Gene3D" id="3.90.550.10">
    <property type="entry name" value="Spore Coat Polysaccharide Biosynthesis Protein SpsA, Chain A"/>
    <property type="match status" value="1"/>
</dbReference>
<dbReference type="KEGG" id="aex:Astex_2304"/>
<dbReference type="eggNOG" id="COG0463">
    <property type="taxonomic scope" value="Bacteria"/>
</dbReference>
<dbReference type="OrthoDB" id="5291101at2"/>
<dbReference type="EMBL" id="CP002395">
    <property type="protein sequence ID" value="ADU13958.1"/>
    <property type="molecule type" value="Genomic_DNA"/>
</dbReference>
<sequence>MQTISVAVTTYNGETYLERQLQSLLLQTRAPDEVVVCDDGSTDRTWEILQRLKETAPTRVHIFRNEDRLGFRRNFLKAASLCQCDLIAFCDQDDIWDPEKLERVMNTFRPGVSMVFHGAQFIDGAETDIGEMGRISSTTRTFSPLELDAFVKVLGFSMVFRRTLCQFDDHHYLSIDDTDDTQVAAHDQWYTFLASVFGEVMYLPDPLVRYRLHGTNAMGFRRKHGFMDLVSSFQHSGLNLRKRVRVLRARCEILERLATEHTQAKTALESYRHLANIGELRLSLYLDTNPIRRARRYFGLRKLGIYRSTKLPLSRWDERKDLLASLLGPGLMLKA</sequence>
<proteinExistence type="predicted"/>
<feature type="domain" description="Glycosyltransferase 2-like" evidence="1">
    <location>
        <begin position="5"/>
        <end position="161"/>
    </location>
</feature>
<dbReference type="PANTHER" id="PTHR22916:SF3">
    <property type="entry name" value="UDP-GLCNAC:BETAGAL BETA-1,3-N-ACETYLGLUCOSAMINYLTRANSFERASE-LIKE PROTEIN 1"/>
    <property type="match status" value="1"/>
</dbReference>
<dbReference type="PANTHER" id="PTHR22916">
    <property type="entry name" value="GLYCOSYLTRANSFERASE"/>
    <property type="match status" value="1"/>
</dbReference>
<protein>
    <submittedName>
        <fullName evidence="2">Glycosyl transferase family 2</fullName>
    </submittedName>
</protein>
<keyword evidence="2" id="KW-0808">Transferase</keyword>
<dbReference type="InterPro" id="IPR001173">
    <property type="entry name" value="Glyco_trans_2-like"/>
</dbReference>
<dbReference type="STRING" id="573065.Astex_2304"/>
<dbReference type="InterPro" id="IPR029044">
    <property type="entry name" value="Nucleotide-diphossugar_trans"/>
</dbReference>
<dbReference type="SUPFAM" id="SSF53448">
    <property type="entry name" value="Nucleotide-diphospho-sugar transferases"/>
    <property type="match status" value="1"/>
</dbReference>
<gene>
    <name evidence="2" type="ordered locus">Astex_2304</name>
</gene>
<evidence type="ECO:0000259" key="1">
    <source>
        <dbReference type="Pfam" id="PF00535"/>
    </source>
</evidence>
<dbReference type="Pfam" id="PF00535">
    <property type="entry name" value="Glycos_transf_2"/>
    <property type="match status" value="1"/>
</dbReference>
<dbReference type="AlphaFoldDB" id="E8RMS7"/>